<dbReference type="Gene3D" id="3.90.550.10">
    <property type="entry name" value="Spore Coat Polysaccharide Biosynthesis Protein SpsA, Chain A"/>
    <property type="match status" value="1"/>
</dbReference>
<comment type="caution">
    <text evidence="1">The sequence shown here is derived from an EMBL/GenBank/DDBJ whole genome shotgun (WGS) entry which is preliminary data.</text>
</comment>
<organism evidence="1 2">
    <name type="scientific">Hyunsoonleella pacifica</name>
    <dbReference type="NCBI Taxonomy" id="1080224"/>
    <lineage>
        <taxon>Bacteria</taxon>
        <taxon>Pseudomonadati</taxon>
        <taxon>Bacteroidota</taxon>
        <taxon>Flavobacteriia</taxon>
        <taxon>Flavobacteriales</taxon>
        <taxon>Flavobacteriaceae</taxon>
    </lineage>
</organism>
<dbReference type="Proteomes" id="UP000292372">
    <property type="component" value="Unassembled WGS sequence"/>
</dbReference>
<evidence type="ECO:0000313" key="2">
    <source>
        <dbReference type="Proteomes" id="UP000292372"/>
    </source>
</evidence>
<dbReference type="Pfam" id="PF09837">
    <property type="entry name" value="DUF2064"/>
    <property type="match status" value="1"/>
</dbReference>
<dbReference type="InterPro" id="IPR029044">
    <property type="entry name" value="Nucleotide-diphossugar_trans"/>
</dbReference>
<dbReference type="PANTHER" id="PTHR36529">
    <property type="entry name" value="SLL1095 PROTEIN"/>
    <property type="match status" value="1"/>
</dbReference>
<dbReference type="EMBL" id="SIRS01000004">
    <property type="protein sequence ID" value="TBN15465.1"/>
    <property type="molecule type" value="Genomic_DNA"/>
</dbReference>
<dbReference type="RefSeq" id="WP_130936950.1">
    <property type="nucleotide sequence ID" value="NZ_BMEE01000004.1"/>
</dbReference>
<dbReference type="InterPro" id="IPR018641">
    <property type="entry name" value="Trfase_1_rSAM/seldom-assoc"/>
</dbReference>
<reference evidence="1 2" key="1">
    <citation type="journal article" date="2015" name="Int. J. Syst. Evol. Microbiol.">
        <title>Hyunsoonleella pacifica sp. nov., isolated from seawater of South Pacific Gyre.</title>
        <authorList>
            <person name="Gao X."/>
            <person name="Zhang Z."/>
            <person name="Dai X."/>
            <person name="Zhang X.H."/>
        </authorList>
    </citation>
    <scope>NUCLEOTIDE SEQUENCE [LARGE SCALE GENOMIC DNA]</scope>
    <source>
        <strain evidence="1 2">SW033</strain>
    </source>
</reference>
<dbReference type="PANTHER" id="PTHR36529:SF1">
    <property type="entry name" value="GLYCOSYLTRANSFERASE"/>
    <property type="match status" value="1"/>
</dbReference>
<protein>
    <submittedName>
        <fullName evidence="1">DUF2064 domain-containing protein</fullName>
    </submittedName>
</protein>
<name>A0A4V2JAW3_9FLAO</name>
<dbReference type="OrthoDB" id="9798250at2"/>
<keyword evidence="2" id="KW-1185">Reference proteome</keyword>
<dbReference type="SUPFAM" id="SSF53448">
    <property type="entry name" value="Nucleotide-diphospho-sugar transferases"/>
    <property type="match status" value="1"/>
</dbReference>
<accession>A0A4V2JAW3</accession>
<gene>
    <name evidence="1" type="ORF">EYD46_10030</name>
</gene>
<sequence>MLSRKTALLIFSRSIEEELRHKPFLAQKSLVNSLYKHTTDIAKQSGLDVIFYDESKQYGINFGSRFSNALENIFDNGYQNIIAIGNDCPQLQVEHILQAQKSLLKNETIIGGTYDGGFYLLGISKENFNKDTFLTFSWNKKTLYNEVIESISSKSLNYKTLQKLRDIDFYSDLESLSLNTISNNILRSCITSITQKRIKIVLPKKLKDSLLSQQVTLNKGSPRAFSL</sequence>
<proteinExistence type="predicted"/>
<dbReference type="AlphaFoldDB" id="A0A4V2JAW3"/>
<evidence type="ECO:0000313" key="1">
    <source>
        <dbReference type="EMBL" id="TBN15465.1"/>
    </source>
</evidence>